<keyword evidence="2" id="KW-0812">Transmembrane</keyword>
<organism evidence="4 5">
    <name type="scientific">Dictyobacter kobayashii</name>
    <dbReference type="NCBI Taxonomy" id="2014872"/>
    <lineage>
        <taxon>Bacteria</taxon>
        <taxon>Bacillati</taxon>
        <taxon>Chloroflexota</taxon>
        <taxon>Ktedonobacteria</taxon>
        <taxon>Ktedonobacterales</taxon>
        <taxon>Dictyobacteraceae</taxon>
        <taxon>Dictyobacter</taxon>
    </lineage>
</organism>
<dbReference type="Proteomes" id="UP000287188">
    <property type="component" value="Unassembled WGS sequence"/>
</dbReference>
<dbReference type="EMBL" id="BIFS01000001">
    <property type="protein sequence ID" value="GCE21130.1"/>
    <property type="molecule type" value="Genomic_DNA"/>
</dbReference>
<dbReference type="AlphaFoldDB" id="A0A402AQ56"/>
<dbReference type="SUPFAM" id="SSF50998">
    <property type="entry name" value="Quinoprotein alcohol dehydrogenase-like"/>
    <property type="match status" value="2"/>
</dbReference>
<dbReference type="InterPro" id="IPR018391">
    <property type="entry name" value="PQQ_b-propeller_rpt"/>
</dbReference>
<feature type="compositionally biased region" description="Basic and acidic residues" evidence="1">
    <location>
        <begin position="1"/>
        <end position="14"/>
    </location>
</feature>
<evidence type="ECO:0000259" key="3">
    <source>
        <dbReference type="Pfam" id="PF13360"/>
    </source>
</evidence>
<sequence>MDRKDMHFNPKAIDEQIEQLSHGDDPQFPSPVPEAQMVRDLQQLYREDESRLEHIWERLSIRAREESRAPSSNVVDIQPYQQKRWQEEELRQQWHESSKHTISARRKRRLQRLSLLCAEIVALLIIASLALMPVLFNAHSTSAPNLIQKTQARLPTHDLYMSTVQGVMSVNGKTGQVNWAYPIPDYSLGLPSSPIIGNNGLVYAESQDSIYAINAETGALVWKRTFASQISPYPTSKARAVLAGNAIYISVVFMEVDKLDASNGAILSRYKPVLNTNMVGIAIDNDTLYAFGSFDMCAINLASKQQIWYKSLNESLGIPHVVNGVIYTVASSNENWLTVDPGSTSYIKAFDTHSGDGIWQSSPIQGNVTDIAIANNVIYIGATNGAVTAYNMKTGVVRWSKALAGIGFSGAAAPQLDGDTLYISAEDPRMYYQPIGIVALDISNGHTKWQYPASVQAMKQAGHMFQPPVAQHGVVFVNDSMSGLNASDIYALVEGSVLWHKTIASEQNP</sequence>
<dbReference type="Pfam" id="PF13360">
    <property type="entry name" value="PQQ_2"/>
    <property type="match status" value="2"/>
</dbReference>
<dbReference type="PANTHER" id="PTHR34512:SF30">
    <property type="entry name" value="OUTER MEMBRANE PROTEIN ASSEMBLY FACTOR BAMB"/>
    <property type="match status" value="1"/>
</dbReference>
<feature type="transmembrane region" description="Helical" evidence="2">
    <location>
        <begin position="113"/>
        <end position="136"/>
    </location>
</feature>
<dbReference type="SMART" id="SM00564">
    <property type="entry name" value="PQQ"/>
    <property type="match status" value="6"/>
</dbReference>
<evidence type="ECO:0000313" key="5">
    <source>
        <dbReference type="Proteomes" id="UP000287188"/>
    </source>
</evidence>
<evidence type="ECO:0000256" key="1">
    <source>
        <dbReference type="SAM" id="MobiDB-lite"/>
    </source>
</evidence>
<dbReference type="InterPro" id="IPR011047">
    <property type="entry name" value="Quinoprotein_ADH-like_sf"/>
</dbReference>
<dbReference type="OrthoDB" id="164999at2"/>
<dbReference type="PANTHER" id="PTHR34512">
    <property type="entry name" value="CELL SURFACE PROTEIN"/>
    <property type="match status" value="1"/>
</dbReference>
<comment type="caution">
    <text evidence="4">The sequence shown here is derived from an EMBL/GenBank/DDBJ whole genome shotgun (WGS) entry which is preliminary data.</text>
</comment>
<feature type="region of interest" description="Disordered" evidence="1">
    <location>
        <begin position="1"/>
        <end position="31"/>
    </location>
</feature>
<evidence type="ECO:0000313" key="4">
    <source>
        <dbReference type="EMBL" id="GCE21130.1"/>
    </source>
</evidence>
<gene>
    <name evidence="4" type="ORF">KDK_49300</name>
</gene>
<feature type="domain" description="Pyrrolo-quinoline quinone repeat" evidence="3">
    <location>
        <begin position="345"/>
        <end position="506"/>
    </location>
</feature>
<keyword evidence="5" id="KW-1185">Reference proteome</keyword>
<name>A0A402AQ56_9CHLR</name>
<feature type="domain" description="Pyrrolo-quinoline quinone repeat" evidence="3">
    <location>
        <begin position="167"/>
        <end position="230"/>
    </location>
</feature>
<keyword evidence="2" id="KW-0472">Membrane</keyword>
<dbReference type="Gene3D" id="2.130.10.10">
    <property type="entry name" value="YVTN repeat-like/Quinoprotein amine dehydrogenase"/>
    <property type="match status" value="2"/>
</dbReference>
<dbReference type="RefSeq" id="WP_126552676.1">
    <property type="nucleotide sequence ID" value="NZ_BIFS01000001.1"/>
</dbReference>
<keyword evidence="2" id="KW-1133">Transmembrane helix</keyword>
<reference evidence="5" key="1">
    <citation type="submission" date="2018-12" db="EMBL/GenBank/DDBJ databases">
        <title>Tengunoibacter tsumagoiensis gen. nov., sp. nov., Dictyobacter kobayashii sp. nov., D. alpinus sp. nov., and D. joshuensis sp. nov. and description of Dictyobacteraceae fam. nov. within the order Ktedonobacterales isolated from Tengu-no-mugimeshi.</title>
        <authorList>
            <person name="Wang C.M."/>
            <person name="Zheng Y."/>
            <person name="Sakai Y."/>
            <person name="Toyoda A."/>
            <person name="Minakuchi Y."/>
            <person name="Abe K."/>
            <person name="Yokota A."/>
            <person name="Yabe S."/>
        </authorList>
    </citation>
    <scope>NUCLEOTIDE SEQUENCE [LARGE SCALE GENOMIC DNA]</scope>
    <source>
        <strain evidence="5">Uno11</strain>
    </source>
</reference>
<proteinExistence type="predicted"/>
<protein>
    <recommendedName>
        <fullName evidence="3">Pyrrolo-quinoline quinone repeat domain-containing protein</fullName>
    </recommendedName>
</protein>
<evidence type="ECO:0000256" key="2">
    <source>
        <dbReference type="SAM" id="Phobius"/>
    </source>
</evidence>
<dbReference type="InterPro" id="IPR002372">
    <property type="entry name" value="PQQ_rpt_dom"/>
</dbReference>
<dbReference type="InterPro" id="IPR015943">
    <property type="entry name" value="WD40/YVTN_repeat-like_dom_sf"/>
</dbReference>
<accession>A0A402AQ56</accession>